<dbReference type="InterPro" id="IPR008964">
    <property type="entry name" value="Invasin/intimin_cell_adhesion"/>
</dbReference>
<feature type="domain" description="BIG2" evidence="2">
    <location>
        <begin position="660"/>
        <end position="739"/>
    </location>
</feature>
<dbReference type="EMBL" id="CP001998">
    <property type="protein sequence ID" value="ADE53518.1"/>
    <property type="molecule type" value="Genomic_DNA"/>
</dbReference>
<gene>
    <name evidence="3" type="ordered locus">Caka_0493</name>
</gene>
<keyword evidence="3" id="KW-0326">Glycosidase</keyword>
<evidence type="ECO:0000259" key="2">
    <source>
        <dbReference type="SMART" id="SM00635"/>
    </source>
</evidence>
<dbReference type="eggNOG" id="COG5492">
    <property type="taxonomic scope" value="Bacteria"/>
</dbReference>
<dbReference type="Gene3D" id="3.20.20.80">
    <property type="entry name" value="Glycosidases"/>
    <property type="match status" value="1"/>
</dbReference>
<feature type="signal peptide" evidence="1">
    <location>
        <begin position="1"/>
        <end position="24"/>
    </location>
</feature>
<keyword evidence="1" id="KW-0732">Signal</keyword>
<accession>D5EN83</accession>
<evidence type="ECO:0000313" key="4">
    <source>
        <dbReference type="Proteomes" id="UP000000925"/>
    </source>
</evidence>
<name>D5EN83_CORAD</name>
<dbReference type="InterPro" id="IPR040527">
    <property type="entry name" value="Beta-sand_Porphyrn"/>
</dbReference>
<dbReference type="Proteomes" id="UP000000925">
    <property type="component" value="Chromosome"/>
</dbReference>
<organism evidence="3 4">
    <name type="scientific">Coraliomargarita akajimensis (strain DSM 45221 / IAM 15411 / JCM 23193 / KCTC 12865 / 04OKA010-24)</name>
    <dbReference type="NCBI Taxonomy" id="583355"/>
    <lineage>
        <taxon>Bacteria</taxon>
        <taxon>Pseudomonadati</taxon>
        <taxon>Verrucomicrobiota</taxon>
        <taxon>Opitutia</taxon>
        <taxon>Puniceicoccales</taxon>
        <taxon>Coraliomargaritaceae</taxon>
        <taxon>Coraliomargarita</taxon>
    </lineage>
</organism>
<keyword evidence="3" id="KW-0378">Hydrolase</keyword>
<dbReference type="eggNOG" id="COG3934">
    <property type="taxonomic scope" value="Bacteria"/>
</dbReference>
<dbReference type="OrthoDB" id="1522095at2"/>
<evidence type="ECO:0000256" key="1">
    <source>
        <dbReference type="SAM" id="SignalP"/>
    </source>
</evidence>
<dbReference type="InterPro" id="IPR041224">
    <property type="entry name" value="BPA_C"/>
</dbReference>
<dbReference type="SUPFAM" id="SSF51445">
    <property type="entry name" value="(Trans)glycosidases"/>
    <property type="match status" value="1"/>
</dbReference>
<dbReference type="HOGENOM" id="CLU_280152_0_0_0"/>
<protein>
    <submittedName>
        <fullName evidence="3">Beta-agarase</fullName>
        <ecNumber evidence="3">3.2.1.81</ecNumber>
    </submittedName>
</protein>
<dbReference type="Gene3D" id="2.60.40.1080">
    <property type="match status" value="1"/>
</dbReference>
<dbReference type="AlphaFoldDB" id="D5EN83"/>
<dbReference type="GO" id="GO:0033916">
    <property type="term" value="F:beta-agarase activity"/>
    <property type="evidence" value="ECO:0007669"/>
    <property type="project" value="UniProtKB-EC"/>
</dbReference>
<sequence length="1122" mass="122200">MKKRTTAIKQMALTTIAVSLPGLAAWGQLNPVASVDVNLNVEHSVGGVSTFDREKYMTVHADLTDNEWDSDAQRAQFLTDFDVYLGRNNGSLPWNLSQANEDSSKPGWADSAHIETRGQTARNNYALKTAAHSLEWRSNSFMIGGQPSMYPNGQLNGNGWAIADYDALAEFFVDALSSYYGSGGTSGQPKPTIVEIMNEPFVYASNLGTTRANLSEMHRVVATRIKQVHPDVRVGGYTAAYPEYEGGNFGHWNNNWKTYIDTAGAVSDFYSLHLYDNHQQAEAPSDVQYRSGSNVEAILDMIEHYSWLKLGEVKPFNISEYGALPVTGDQPYSRVTDWENLSAFNKIHMQLLERSNNVMKSMPFMILKAEWGRNSVSGNPYTSRILRQKFEAAGETGDEWVYTDLVKFYELWADVNGTRVDSHSSDPDLQVDSYVDGQTAYIIVNNLDHLSERTIDLNVRGATGNSLAWIDVKYLHADAAGESVMDAYRIDGSSVAADDVLQLNVEKSATVLLTCRYASNLAIGETSTETKYYASSYLQAITANTPLTFQINNVARRTENGEAVLRLGLGRDHGKSLKPKLLVNGYEVEVPDNWRGYDQSSRPRFFGVIEIPVPYAYLKWNNNISIEFPDSAGHVSSLALQVFEFSSAIPRHLPVSDAVDADEITLYPGTTTVGEKGILRPLVYVSPADAADPELSWTTSDASIASVSPTGLISGISPGIATISALNAAGIVADQIDVTVGNSASMLKLDDYGAYQNQTYTAGSSLPVRCIYDAGNGNQVAARGIRYMLRELTSSWQVVNDYVVDDLSAVGTQCGASFAEIQLPGNLPASSELPAGNFYFLFVALNTENESANQSVGVSGIQIERSLPSFAFDDISIYRNTDYIAGHTLDVTTFYDAGSGYTVTSKQGGIQYMLREVTSDWQVVRDYTAFDASALGEHSGISTTAIQLPGDMPASSELAPGNFYFLYALFETLHPDAGGANMTLGVSPINVVKSSASIAYDDASKYRNQSFTVGSVMDVSTTYDAGSGYSVNAEANGVQYMLRELTSNWQVVNDYIAVDTLSIGTQAGESSASIVLPPEMTPTAQLPSGHFYYLYTIFGTDNPNASNNRVAVGLSPVIIEAR</sequence>
<evidence type="ECO:0000313" key="3">
    <source>
        <dbReference type="EMBL" id="ADE53518.1"/>
    </source>
</evidence>
<dbReference type="Pfam" id="PF18206">
    <property type="entry name" value="Porphyrn_cat_1"/>
    <property type="match status" value="1"/>
</dbReference>
<dbReference type="KEGG" id="caa:Caka_0493"/>
<dbReference type="STRING" id="583355.Caka_0493"/>
<dbReference type="CAZy" id="GH86">
    <property type="family name" value="Glycoside Hydrolase Family 86"/>
</dbReference>
<feature type="chain" id="PRO_5003071612" evidence="1">
    <location>
        <begin position="25"/>
        <end position="1122"/>
    </location>
</feature>
<dbReference type="InterPro" id="IPR017853">
    <property type="entry name" value="GH"/>
</dbReference>
<dbReference type="Pfam" id="PF02368">
    <property type="entry name" value="Big_2"/>
    <property type="match status" value="1"/>
</dbReference>
<proteinExistence type="predicted"/>
<reference evidence="3 4" key="1">
    <citation type="journal article" date="2010" name="Stand. Genomic Sci.">
        <title>Complete genome sequence of Coraliomargarita akajimensis type strain (04OKA010-24).</title>
        <authorList>
            <person name="Mavromatis K."/>
            <person name="Abt B."/>
            <person name="Brambilla E."/>
            <person name="Lapidus A."/>
            <person name="Copeland A."/>
            <person name="Deshpande S."/>
            <person name="Nolan M."/>
            <person name="Lucas S."/>
            <person name="Tice H."/>
            <person name="Cheng J.F."/>
            <person name="Han C."/>
            <person name="Detter J.C."/>
            <person name="Woyke T."/>
            <person name="Goodwin L."/>
            <person name="Pitluck S."/>
            <person name="Held B."/>
            <person name="Brettin T."/>
            <person name="Tapia R."/>
            <person name="Ivanova N."/>
            <person name="Mikhailova N."/>
            <person name="Pati A."/>
            <person name="Liolios K."/>
            <person name="Chen A."/>
            <person name="Palaniappan K."/>
            <person name="Land M."/>
            <person name="Hauser L."/>
            <person name="Chang Y.J."/>
            <person name="Jeffries C.D."/>
            <person name="Rohde M."/>
            <person name="Goker M."/>
            <person name="Bristow J."/>
            <person name="Eisen J.A."/>
            <person name="Markowitz V."/>
            <person name="Hugenholtz P."/>
            <person name="Klenk H.P."/>
            <person name="Kyrpides N.C."/>
        </authorList>
    </citation>
    <scope>NUCLEOTIDE SEQUENCE [LARGE SCALE GENOMIC DNA]</scope>
    <source>
        <strain evidence="4">DSM 45221 / IAM 15411 / JCM 23193 / KCTC 12865</strain>
    </source>
</reference>
<dbReference type="EC" id="3.2.1.81" evidence="3"/>
<keyword evidence="4" id="KW-1185">Reference proteome</keyword>
<dbReference type="SUPFAM" id="SSF49373">
    <property type="entry name" value="Invasin/intimin cell-adhesion fragments"/>
    <property type="match status" value="1"/>
</dbReference>
<dbReference type="Gene3D" id="2.60.120.1200">
    <property type="match status" value="1"/>
</dbReference>
<dbReference type="Pfam" id="PF18040">
    <property type="entry name" value="BPA_C"/>
    <property type="match status" value="1"/>
</dbReference>
<dbReference type="InterPro" id="IPR003343">
    <property type="entry name" value="Big_2"/>
</dbReference>
<dbReference type="CDD" id="cd21510">
    <property type="entry name" value="agarase_cat"/>
    <property type="match status" value="1"/>
</dbReference>
<dbReference type="SMART" id="SM00635">
    <property type="entry name" value="BID_2"/>
    <property type="match status" value="1"/>
</dbReference>